<accession>A0A853C2U8</accession>
<dbReference type="InterPro" id="IPR021215">
    <property type="entry name" value="DUF2752"/>
</dbReference>
<protein>
    <recommendedName>
        <fullName evidence="4">DUF2752 domain-containing protein</fullName>
    </recommendedName>
</protein>
<keyword evidence="1" id="KW-0812">Transmembrane</keyword>
<dbReference type="EMBL" id="JACCFP010000001">
    <property type="protein sequence ID" value="NYJ01012.1"/>
    <property type="molecule type" value="Genomic_DNA"/>
</dbReference>
<evidence type="ECO:0000313" key="3">
    <source>
        <dbReference type="Proteomes" id="UP000530424"/>
    </source>
</evidence>
<feature type="transmembrane region" description="Helical" evidence="1">
    <location>
        <begin position="19"/>
        <end position="38"/>
    </location>
</feature>
<gene>
    <name evidence="2" type="ORF">HNR19_001710</name>
</gene>
<keyword evidence="3" id="KW-1185">Reference proteome</keyword>
<dbReference type="Pfam" id="PF10825">
    <property type="entry name" value="DUF2752"/>
    <property type="match status" value="1"/>
</dbReference>
<evidence type="ECO:0000256" key="1">
    <source>
        <dbReference type="SAM" id="Phobius"/>
    </source>
</evidence>
<feature type="transmembrane region" description="Helical" evidence="1">
    <location>
        <begin position="79"/>
        <end position="98"/>
    </location>
</feature>
<evidence type="ECO:0008006" key="4">
    <source>
        <dbReference type="Google" id="ProtNLM"/>
    </source>
</evidence>
<keyword evidence="1" id="KW-0472">Membrane</keyword>
<sequence length="144" mass="15301">MAATAQVESVARDSRARRLLGPALVAGGISAATVALHFRDPHAEGSWGICPTAAMGLACPGCGGLRAVNDLTNLQLVDAASSNLLFVASIPLLFYVFYRWTSGRWSGRPWEPSERAMKYSAVAVIGLMAVFTLLRNLPGSWLAP</sequence>
<dbReference type="Proteomes" id="UP000530424">
    <property type="component" value="Unassembled WGS sequence"/>
</dbReference>
<reference evidence="2 3" key="1">
    <citation type="submission" date="2020-07" db="EMBL/GenBank/DDBJ databases">
        <title>Sequencing the genomes of 1000 actinobacteria strains.</title>
        <authorList>
            <person name="Klenk H.-P."/>
        </authorList>
    </citation>
    <scope>NUCLEOTIDE SEQUENCE [LARGE SCALE GENOMIC DNA]</scope>
    <source>
        <strain evidence="2 3">DSM 103833</strain>
    </source>
</reference>
<organism evidence="2 3">
    <name type="scientific">Nocardioides thalensis</name>
    <dbReference type="NCBI Taxonomy" id="1914755"/>
    <lineage>
        <taxon>Bacteria</taxon>
        <taxon>Bacillati</taxon>
        <taxon>Actinomycetota</taxon>
        <taxon>Actinomycetes</taxon>
        <taxon>Propionibacteriales</taxon>
        <taxon>Nocardioidaceae</taxon>
        <taxon>Nocardioides</taxon>
    </lineage>
</organism>
<dbReference type="AlphaFoldDB" id="A0A853C2U8"/>
<feature type="transmembrane region" description="Helical" evidence="1">
    <location>
        <begin position="119"/>
        <end position="137"/>
    </location>
</feature>
<keyword evidence="1" id="KW-1133">Transmembrane helix</keyword>
<name>A0A853C2U8_9ACTN</name>
<evidence type="ECO:0000313" key="2">
    <source>
        <dbReference type="EMBL" id="NYJ01012.1"/>
    </source>
</evidence>
<proteinExistence type="predicted"/>
<dbReference type="RefSeq" id="WP_179667540.1">
    <property type="nucleotide sequence ID" value="NZ_JACCFP010000001.1"/>
</dbReference>
<comment type="caution">
    <text evidence="2">The sequence shown here is derived from an EMBL/GenBank/DDBJ whole genome shotgun (WGS) entry which is preliminary data.</text>
</comment>